<sequence>MIFVSYFSTVGLVLWTVFLATAYVCYLVRHSNQRSNFNRRLENISVCCVMGSGGHTMEMIELLKTMGPNYNRRCYIIADTDHISKDKEGIKHSTPDLVITNGPGSCIPVVFAAAFFDMIRLRDTVIIYEESICRVESLSLSGSIIYFLGLADGVIVQWKQLKEKYPRSFLISDLQ</sequence>
<comment type="similarity">
    <text evidence="2">Belongs to the ALG14 family.</text>
</comment>
<reference evidence="9" key="1">
    <citation type="submission" date="2012-09" db="EMBL/GenBank/DDBJ databases">
        <authorList>
            <person name="Martin A.A."/>
        </authorList>
    </citation>
    <scope>NUCLEOTIDE SEQUENCE</scope>
</reference>
<reference evidence="10" key="2">
    <citation type="submission" date="2016-04" db="UniProtKB">
        <authorList>
            <consortium name="WormBaseParasite"/>
        </authorList>
    </citation>
    <scope>IDENTIFICATION</scope>
</reference>
<keyword evidence="5" id="KW-0256">Endoplasmic reticulum</keyword>
<dbReference type="PANTHER" id="PTHR12154:SF4">
    <property type="entry name" value="UDP-N-ACETYLGLUCOSAMINE TRANSFERASE SUBUNIT ALG14 HOMOLOG"/>
    <property type="match status" value="1"/>
</dbReference>
<evidence type="ECO:0000313" key="10">
    <source>
        <dbReference type="WBParaSite" id="ACAC_0000209301-mRNA-1"/>
    </source>
</evidence>
<dbReference type="Pfam" id="PF08660">
    <property type="entry name" value="Alg14"/>
    <property type="match status" value="2"/>
</dbReference>
<dbReference type="PANTHER" id="PTHR12154">
    <property type="entry name" value="GLYCOSYL TRANSFERASE-RELATED"/>
    <property type="match status" value="1"/>
</dbReference>
<evidence type="ECO:0000256" key="4">
    <source>
        <dbReference type="ARBA" id="ARBA00022692"/>
    </source>
</evidence>
<name>A0A158P785_ANGCA</name>
<keyword evidence="7 8" id="KW-0472">Membrane</keyword>
<keyword evidence="4 8" id="KW-0812">Transmembrane</keyword>
<dbReference type="Gene3D" id="3.40.50.2000">
    <property type="entry name" value="Glycogen Phosphorylase B"/>
    <property type="match status" value="1"/>
</dbReference>
<evidence type="ECO:0000313" key="9">
    <source>
        <dbReference type="Proteomes" id="UP000035642"/>
    </source>
</evidence>
<accession>A0A158P785</accession>
<dbReference type="STRING" id="6313.A0A158P785"/>
<comment type="subcellular location">
    <subcellularLocation>
        <location evidence="1">Endoplasmic reticulum membrane</location>
        <topology evidence="1">Single-pass membrane protein</topology>
    </subcellularLocation>
</comment>
<keyword evidence="9" id="KW-1185">Reference proteome</keyword>
<evidence type="ECO:0000256" key="6">
    <source>
        <dbReference type="ARBA" id="ARBA00022989"/>
    </source>
</evidence>
<organism evidence="9 10">
    <name type="scientific">Angiostrongylus cantonensis</name>
    <name type="common">Rat lungworm</name>
    <dbReference type="NCBI Taxonomy" id="6313"/>
    <lineage>
        <taxon>Eukaryota</taxon>
        <taxon>Metazoa</taxon>
        <taxon>Ecdysozoa</taxon>
        <taxon>Nematoda</taxon>
        <taxon>Chromadorea</taxon>
        <taxon>Rhabditida</taxon>
        <taxon>Rhabditina</taxon>
        <taxon>Rhabditomorpha</taxon>
        <taxon>Strongyloidea</taxon>
        <taxon>Metastrongylidae</taxon>
        <taxon>Angiostrongylus</taxon>
    </lineage>
</organism>
<dbReference type="Proteomes" id="UP000035642">
    <property type="component" value="Unassembled WGS sequence"/>
</dbReference>
<evidence type="ECO:0000256" key="8">
    <source>
        <dbReference type="SAM" id="Phobius"/>
    </source>
</evidence>
<evidence type="ECO:0000256" key="1">
    <source>
        <dbReference type="ARBA" id="ARBA00004389"/>
    </source>
</evidence>
<evidence type="ECO:0000256" key="5">
    <source>
        <dbReference type="ARBA" id="ARBA00022824"/>
    </source>
</evidence>
<feature type="transmembrane region" description="Helical" evidence="8">
    <location>
        <begin position="6"/>
        <end position="28"/>
    </location>
</feature>
<keyword evidence="6 8" id="KW-1133">Transmembrane helix</keyword>
<proteinExistence type="inferred from homology"/>
<evidence type="ECO:0000256" key="2">
    <source>
        <dbReference type="ARBA" id="ARBA00009731"/>
    </source>
</evidence>
<evidence type="ECO:0000256" key="7">
    <source>
        <dbReference type="ARBA" id="ARBA00023136"/>
    </source>
</evidence>
<dbReference type="InterPro" id="IPR013969">
    <property type="entry name" value="Oligosacch_biosynth_Alg14"/>
</dbReference>
<dbReference type="GO" id="GO:0043541">
    <property type="term" value="C:UDP-N-acetylglucosamine transferase complex"/>
    <property type="evidence" value="ECO:0007669"/>
    <property type="project" value="TreeGrafter"/>
</dbReference>
<evidence type="ECO:0000256" key="3">
    <source>
        <dbReference type="ARBA" id="ARBA00017467"/>
    </source>
</evidence>
<dbReference type="AlphaFoldDB" id="A0A158P785"/>
<dbReference type="GO" id="GO:0004577">
    <property type="term" value="F:N-acetylglucosaminyldiphosphodolichol N-acetylglucosaminyltransferase activity"/>
    <property type="evidence" value="ECO:0007669"/>
    <property type="project" value="TreeGrafter"/>
</dbReference>
<protein>
    <recommendedName>
        <fullName evidence="3">UDP-N-acetylglucosamine transferase subunit ALG14</fullName>
    </recommendedName>
</protein>
<dbReference type="GO" id="GO:0006488">
    <property type="term" value="P:dolichol-linked oligosaccharide biosynthetic process"/>
    <property type="evidence" value="ECO:0007669"/>
    <property type="project" value="InterPro"/>
</dbReference>
<dbReference type="WBParaSite" id="ACAC_0000209301-mRNA-1">
    <property type="protein sequence ID" value="ACAC_0000209301-mRNA-1"/>
    <property type="gene ID" value="ACAC_0000209301"/>
</dbReference>